<dbReference type="EMBL" id="AZHE01000008">
    <property type="protein sequence ID" value="KHN98116.1"/>
    <property type="molecule type" value="Genomic_DNA"/>
</dbReference>
<evidence type="ECO:0000256" key="1">
    <source>
        <dbReference type="SAM" id="MobiDB-lite"/>
    </source>
</evidence>
<feature type="region of interest" description="Disordered" evidence="1">
    <location>
        <begin position="116"/>
        <end position="150"/>
    </location>
</feature>
<dbReference type="CDD" id="cd00167">
    <property type="entry name" value="SANT"/>
    <property type="match status" value="1"/>
</dbReference>
<keyword evidence="3" id="KW-1185">Reference proteome</keyword>
<name>A0A0B2WPZ8_METAS</name>
<comment type="caution">
    <text evidence="2">The sequence shown here is derived from an EMBL/GenBank/DDBJ whole genome shotgun (WGS) entry which is preliminary data.</text>
</comment>
<dbReference type="Proteomes" id="UP000030816">
    <property type="component" value="Unassembled WGS sequence"/>
</dbReference>
<reference evidence="2 3" key="1">
    <citation type="journal article" date="2014" name="Proc. Natl. Acad. Sci. U.S.A.">
        <title>Trajectory and genomic determinants of fungal-pathogen speciation and host adaptation.</title>
        <authorList>
            <person name="Hu X."/>
            <person name="Xiao G."/>
            <person name="Zheng P."/>
            <person name="Shang Y."/>
            <person name="Su Y."/>
            <person name="Zhang X."/>
            <person name="Liu X."/>
            <person name="Zhan S."/>
            <person name="St Leger R.J."/>
            <person name="Wang C."/>
        </authorList>
    </citation>
    <scope>NUCLEOTIDE SEQUENCE [LARGE SCALE GENOMIC DNA]</scope>
    <source>
        <strain evidence="2 3">ARSEF 1941</strain>
    </source>
</reference>
<dbReference type="GeneID" id="63738332"/>
<sequence>MDSASSDKADGKALPWTEEAKFQLLIRIVAQLRENGRSINWQKIDMPGRTVKSMQNMWTKINKMIAEVETEGGDVPIQRPTRGFFPPFSPGFPFVLVVGRAVDRLVMLAVLSAAGEAKAGGGAAKRPKKGTDDTEEEQGSALKAEPDVEA</sequence>
<dbReference type="InterPro" id="IPR001005">
    <property type="entry name" value="SANT/Myb"/>
</dbReference>
<accession>A0A0B2WPZ8</accession>
<dbReference type="AlphaFoldDB" id="A0A0B2WPZ8"/>
<gene>
    <name evidence="2" type="ORF">MAM_03877</name>
</gene>
<protein>
    <submittedName>
        <fullName evidence="2">Uncharacterized protein</fullName>
    </submittedName>
</protein>
<dbReference type="HOGENOM" id="CLU_107684_0_0_1"/>
<dbReference type="RefSeq" id="XP_040679182.1">
    <property type="nucleotide sequence ID" value="XM_040822676.1"/>
</dbReference>
<dbReference type="OrthoDB" id="4940160at2759"/>
<proteinExistence type="predicted"/>
<evidence type="ECO:0000313" key="2">
    <source>
        <dbReference type="EMBL" id="KHN98116.1"/>
    </source>
</evidence>
<evidence type="ECO:0000313" key="3">
    <source>
        <dbReference type="Proteomes" id="UP000030816"/>
    </source>
</evidence>
<organism evidence="2 3">
    <name type="scientific">Metarhizium album (strain ARSEF 1941)</name>
    <dbReference type="NCBI Taxonomy" id="1081103"/>
    <lineage>
        <taxon>Eukaryota</taxon>
        <taxon>Fungi</taxon>
        <taxon>Dikarya</taxon>
        <taxon>Ascomycota</taxon>
        <taxon>Pezizomycotina</taxon>
        <taxon>Sordariomycetes</taxon>
        <taxon>Hypocreomycetidae</taxon>
        <taxon>Hypocreales</taxon>
        <taxon>Clavicipitaceae</taxon>
        <taxon>Metarhizium</taxon>
    </lineage>
</organism>